<keyword evidence="4" id="KW-1185">Reference proteome</keyword>
<reference evidence="3" key="1">
    <citation type="submission" date="2022-08" db="EMBL/GenBank/DDBJ databases">
        <title>Draft genome sequencing of Roseisolibacter agri AW1220.</title>
        <authorList>
            <person name="Tobiishi Y."/>
            <person name="Tonouchi A."/>
        </authorList>
    </citation>
    <scope>NUCLEOTIDE SEQUENCE</scope>
    <source>
        <strain evidence="3">AW1220</strain>
    </source>
</reference>
<dbReference type="PANTHER" id="PTHR42678:SF34">
    <property type="entry name" value="OS04G0183300 PROTEIN"/>
    <property type="match status" value="1"/>
</dbReference>
<evidence type="ECO:0000313" key="3">
    <source>
        <dbReference type="EMBL" id="GLC26795.1"/>
    </source>
</evidence>
<gene>
    <name evidence="3" type="primary">gatAX</name>
    <name evidence="3" type="ORF">rosag_33080</name>
</gene>
<dbReference type="InterPro" id="IPR036928">
    <property type="entry name" value="AS_sf"/>
</dbReference>
<evidence type="ECO:0000259" key="2">
    <source>
        <dbReference type="Pfam" id="PF01425"/>
    </source>
</evidence>
<feature type="signal peptide" evidence="1">
    <location>
        <begin position="1"/>
        <end position="20"/>
    </location>
</feature>
<keyword evidence="1" id="KW-0732">Signal</keyword>
<feature type="domain" description="Amidase" evidence="2">
    <location>
        <begin position="51"/>
        <end position="494"/>
    </location>
</feature>
<dbReference type="AlphaFoldDB" id="A0AA37Q564"/>
<dbReference type="SUPFAM" id="SSF75304">
    <property type="entry name" value="Amidase signature (AS) enzymes"/>
    <property type="match status" value="1"/>
</dbReference>
<dbReference type="RefSeq" id="WP_284351249.1">
    <property type="nucleotide sequence ID" value="NZ_BRXS01000005.1"/>
</dbReference>
<sequence length="518" mass="54852">MRRASLLLLAPAMLGAQAPAAPRAPASFVIEETTIADVHAAMRAGTLTCRDLVSRYLRRIDAFDKNGPGVNAIVVVAPDALTVADSLDARMRAGGPVGPLHCVPVIVKDNFETKGLATTAGSLSMAAFVPDRDAFQVRRVRAAGAIVLAKSNMAEFAFTPFETVSSILPGYTRNPYALDRVTAGSSGGTAAAVAANFGEVGLGTDTGNSIRGPSSHQALVGIRSTMGLTSRAGVVPLNFAADVAGPMARTVADAVAVFQAIAGHDPDDPATEAARGRAIPSYAASLVADGLRGARIAVLRPAYERPSADDEVLAVFGRAVADLRRAGATVLDSLPMPAVDSLLRVSTGECNRFRYDLETYLAGTSGRAPVKTLDEIVRSRRFHPTIQTRLEYAQRATVPPDSQPGCQAGERRRAALRVALQRAMDAARIDAFVYPTWSNPPRLIGDLNTPAGDNSQVFSPLTGWPAVQVPMGWTRGTLPAGMTFFGRAWSEPTLFKLAYAYEQATRHRRPPSSTPPLR</sequence>
<name>A0AA37Q564_9BACT</name>
<proteinExistence type="predicted"/>
<organism evidence="3 4">
    <name type="scientific">Roseisolibacter agri</name>
    <dbReference type="NCBI Taxonomy" id="2014610"/>
    <lineage>
        <taxon>Bacteria</taxon>
        <taxon>Pseudomonadati</taxon>
        <taxon>Gemmatimonadota</taxon>
        <taxon>Gemmatimonadia</taxon>
        <taxon>Gemmatimonadales</taxon>
        <taxon>Gemmatimonadaceae</taxon>
        <taxon>Roseisolibacter</taxon>
    </lineage>
</organism>
<dbReference type="Gene3D" id="3.90.1300.10">
    <property type="entry name" value="Amidase signature (AS) domain"/>
    <property type="match status" value="1"/>
</dbReference>
<dbReference type="PANTHER" id="PTHR42678">
    <property type="entry name" value="AMIDASE"/>
    <property type="match status" value="1"/>
</dbReference>
<dbReference type="EMBL" id="BRXS01000005">
    <property type="protein sequence ID" value="GLC26795.1"/>
    <property type="molecule type" value="Genomic_DNA"/>
</dbReference>
<feature type="chain" id="PRO_5041451517" evidence="1">
    <location>
        <begin position="21"/>
        <end position="518"/>
    </location>
</feature>
<dbReference type="Pfam" id="PF01425">
    <property type="entry name" value="Amidase"/>
    <property type="match status" value="1"/>
</dbReference>
<comment type="caution">
    <text evidence="3">The sequence shown here is derived from an EMBL/GenBank/DDBJ whole genome shotgun (WGS) entry which is preliminary data.</text>
</comment>
<accession>A0AA37Q564</accession>
<evidence type="ECO:0000313" key="4">
    <source>
        <dbReference type="Proteomes" id="UP001161325"/>
    </source>
</evidence>
<dbReference type="Proteomes" id="UP001161325">
    <property type="component" value="Unassembled WGS sequence"/>
</dbReference>
<dbReference type="InterPro" id="IPR023631">
    <property type="entry name" value="Amidase_dom"/>
</dbReference>
<protein>
    <submittedName>
        <fullName evidence="3">Amidase</fullName>
    </submittedName>
</protein>
<evidence type="ECO:0000256" key="1">
    <source>
        <dbReference type="SAM" id="SignalP"/>
    </source>
</evidence>